<dbReference type="SUPFAM" id="SSF53335">
    <property type="entry name" value="S-adenosyl-L-methionine-dependent methyltransferases"/>
    <property type="match status" value="1"/>
</dbReference>
<dbReference type="InterPro" id="IPR041698">
    <property type="entry name" value="Methyltransf_25"/>
</dbReference>
<evidence type="ECO:0000259" key="1">
    <source>
        <dbReference type="Pfam" id="PF13649"/>
    </source>
</evidence>
<keyword evidence="3" id="KW-1185">Reference proteome</keyword>
<organism evidence="2 3">
    <name type="scientific">Reticulibacter mediterranei</name>
    <dbReference type="NCBI Taxonomy" id="2778369"/>
    <lineage>
        <taxon>Bacteria</taxon>
        <taxon>Bacillati</taxon>
        <taxon>Chloroflexota</taxon>
        <taxon>Ktedonobacteria</taxon>
        <taxon>Ktedonobacterales</taxon>
        <taxon>Reticulibacteraceae</taxon>
        <taxon>Reticulibacter</taxon>
    </lineage>
</organism>
<dbReference type="AlphaFoldDB" id="A0A8J3IZD6"/>
<dbReference type="EMBL" id="BNJK01000002">
    <property type="protein sequence ID" value="GHO98031.1"/>
    <property type="molecule type" value="Genomic_DNA"/>
</dbReference>
<dbReference type="RefSeq" id="WP_220208798.1">
    <property type="nucleotide sequence ID" value="NZ_BNJK01000002.1"/>
</dbReference>
<evidence type="ECO:0000313" key="3">
    <source>
        <dbReference type="Proteomes" id="UP000597444"/>
    </source>
</evidence>
<dbReference type="PANTHER" id="PTHR43591">
    <property type="entry name" value="METHYLTRANSFERASE"/>
    <property type="match status" value="1"/>
</dbReference>
<reference evidence="2" key="1">
    <citation type="submission" date="2020-10" db="EMBL/GenBank/DDBJ databases">
        <title>Taxonomic study of unclassified bacteria belonging to the class Ktedonobacteria.</title>
        <authorList>
            <person name="Yabe S."/>
            <person name="Wang C.M."/>
            <person name="Zheng Y."/>
            <person name="Sakai Y."/>
            <person name="Cavaletti L."/>
            <person name="Monciardini P."/>
            <person name="Donadio S."/>
        </authorList>
    </citation>
    <scope>NUCLEOTIDE SEQUENCE</scope>
    <source>
        <strain evidence="2">ID150040</strain>
    </source>
</reference>
<dbReference type="Gene3D" id="3.40.50.150">
    <property type="entry name" value="Vaccinia Virus protein VP39"/>
    <property type="match status" value="1"/>
</dbReference>
<name>A0A8J3IZD6_9CHLR</name>
<comment type="caution">
    <text evidence="2">The sequence shown here is derived from an EMBL/GenBank/DDBJ whole genome shotgun (WGS) entry which is preliminary data.</text>
</comment>
<dbReference type="Proteomes" id="UP000597444">
    <property type="component" value="Unassembled WGS sequence"/>
</dbReference>
<evidence type="ECO:0000313" key="2">
    <source>
        <dbReference type="EMBL" id="GHO98031.1"/>
    </source>
</evidence>
<dbReference type="Pfam" id="PF13649">
    <property type="entry name" value="Methyltransf_25"/>
    <property type="match status" value="1"/>
</dbReference>
<protein>
    <recommendedName>
        <fullName evidence="1">Methyltransferase domain-containing protein</fullName>
    </recommendedName>
</protein>
<gene>
    <name evidence="2" type="ORF">KSF_080790</name>
</gene>
<dbReference type="GO" id="GO:0008168">
    <property type="term" value="F:methyltransferase activity"/>
    <property type="evidence" value="ECO:0007669"/>
    <property type="project" value="TreeGrafter"/>
</dbReference>
<accession>A0A8J3IZD6</accession>
<dbReference type="CDD" id="cd02440">
    <property type="entry name" value="AdoMet_MTases"/>
    <property type="match status" value="1"/>
</dbReference>
<feature type="domain" description="Methyltransferase" evidence="1">
    <location>
        <begin position="50"/>
        <end position="149"/>
    </location>
</feature>
<sequence length="285" mass="31789">MDSENSYVIDTESAAEMARLLDQDTLMTRALGGLLPEPVASSFKQDGLLLDLGCGPGGWVQEVLYAFPEIKAIGVDISNTMIAYAQAQARVQHLEKRVEFRVVDITTLPWNFPDASFDLVNARFMAGFLRREVWPQIVREALRVLKPGGYLVLAEPEWSTSNSAAGERLADMAVRSFHRAGLGFSVDGRNLGIIHQLDPLLRDNGGEQIGLSAHILNTTYGRDFYVAGTKNLLLAYHFMADFFVKMGVATSRQEVIDLCQQYQQNTYQETFCAAMIMARAWCRKP</sequence>
<dbReference type="InterPro" id="IPR029063">
    <property type="entry name" value="SAM-dependent_MTases_sf"/>
</dbReference>
<proteinExistence type="predicted"/>
<dbReference type="PANTHER" id="PTHR43591:SF24">
    <property type="entry name" value="2-METHOXY-6-POLYPRENYL-1,4-BENZOQUINOL METHYLASE, MITOCHONDRIAL"/>
    <property type="match status" value="1"/>
</dbReference>